<dbReference type="Pfam" id="PF08327">
    <property type="entry name" value="AHSA1"/>
    <property type="match status" value="1"/>
</dbReference>
<reference evidence="3" key="1">
    <citation type="submission" date="2023-05" db="EMBL/GenBank/DDBJ databases">
        <title>Mariniplasma microaerophilum sp. nov., a novel anaerobic mollicute isolated from terrestrial mud volcano, Taman Peninsula, Russia.</title>
        <authorList>
            <person name="Khomyakova M.A."/>
            <person name="Merkel A.Y."/>
            <person name="Slobodkin A.I."/>
        </authorList>
    </citation>
    <scope>NUCLEOTIDE SEQUENCE</scope>
    <source>
        <strain evidence="3">M4Ah</strain>
    </source>
</reference>
<gene>
    <name evidence="3" type="ORF">QJ521_09660</name>
</gene>
<name>A0AAW6U776_9MOLU</name>
<dbReference type="AlphaFoldDB" id="A0AAW6U776"/>
<proteinExistence type="inferred from homology"/>
<feature type="domain" description="Activator of Hsp90 ATPase homologue 1/2-like C-terminal" evidence="2">
    <location>
        <begin position="7"/>
        <end position="105"/>
    </location>
</feature>
<comment type="similarity">
    <text evidence="1">Belongs to the AHA1 family.</text>
</comment>
<dbReference type="RefSeq" id="WP_282840276.1">
    <property type="nucleotide sequence ID" value="NZ_JASCXW010000086.1"/>
</dbReference>
<evidence type="ECO:0000259" key="2">
    <source>
        <dbReference type="Pfam" id="PF08327"/>
    </source>
</evidence>
<evidence type="ECO:0000313" key="4">
    <source>
        <dbReference type="Proteomes" id="UP001431532"/>
    </source>
</evidence>
<comment type="caution">
    <text evidence="3">The sequence shown here is derived from an EMBL/GenBank/DDBJ whole genome shotgun (WGS) entry which is preliminary data.</text>
</comment>
<evidence type="ECO:0000256" key="1">
    <source>
        <dbReference type="ARBA" id="ARBA00006817"/>
    </source>
</evidence>
<dbReference type="InterPro" id="IPR023393">
    <property type="entry name" value="START-like_dom_sf"/>
</dbReference>
<dbReference type="Proteomes" id="UP001431532">
    <property type="component" value="Unassembled WGS sequence"/>
</dbReference>
<protein>
    <submittedName>
        <fullName evidence="3">SRPBCC domain-containing protein</fullName>
    </submittedName>
</protein>
<dbReference type="InterPro" id="IPR013538">
    <property type="entry name" value="ASHA1/2-like_C"/>
</dbReference>
<accession>A0AAW6U776</accession>
<keyword evidence="4" id="KW-1185">Reference proteome</keyword>
<dbReference type="SUPFAM" id="SSF55961">
    <property type="entry name" value="Bet v1-like"/>
    <property type="match status" value="1"/>
</dbReference>
<evidence type="ECO:0000313" key="3">
    <source>
        <dbReference type="EMBL" id="MDI6453818.1"/>
    </source>
</evidence>
<sequence length="107" mass="12662">WNYASDTWHTPKAESDFKVGGRFTYRMEAKDGSSGFDFTGQFDLIDPPYRIKYHLEDQREVDIKFKENGEFTYVEVVFDAENENSVELQKRGWQSIVNNFKKYVESL</sequence>
<dbReference type="Gene3D" id="3.30.530.20">
    <property type="match status" value="1"/>
</dbReference>
<dbReference type="EMBL" id="JASCXW010000086">
    <property type="protein sequence ID" value="MDI6453818.1"/>
    <property type="molecule type" value="Genomic_DNA"/>
</dbReference>
<organism evidence="3 4">
    <name type="scientific">Peloplasma aerotolerans</name>
    <dbReference type="NCBI Taxonomy" id="3044389"/>
    <lineage>
        <taxon>Bacteria</taxon>
        <taxon>Bacillati</taxon>
        <taxon>Mycoplasmatota</taxon>
        <taxon>Mollicutes</taxon>
        <taxon>Acholeplasmatales</taxon>
        <taxon>Acholeplasmataceae</taxon>
        <taxon>Peloplasma</taxon>
    </lineage>
</organism>
<feature type="non-terminal residue" evidence="3">
    <location>
        <position position="1"/>
    </location>
</feature>